<dbReference type="InterPro" id="IPR011016">
    <property type="entry name" value="Znf_RING-CH"/>
</dbReference>
<evidence type="ECO:0000256" key="2">
    <source>
        <dbReference type="ARBA" id="ARBA00022771"/>
    </source>
</evidence>
<accession>A0AB34FIF1</accession>
<dbReference type="GO" id="GO:0006511">
    <property type="term" value="P:ubiquitin-dependent protein catabolic process"/>
    <property type="evidence" value="ECO:0007669"/>
    <property type="project" value="TreeGrafter"/>
</dbReference>
<dbReference type="GO" id="GO:0008270">
    <property type="term" value="F:zinc ion binding"/>
    <property type="evidence" value="ECO:0007669"/>
    <property type="project" value="UniProtKB-KW"/>
</dbReference>
<feature type="transmembrane region" description="Helical" evidence="5">
    <location>
        <begin position="22"/>
        <end position="47"/>
    </location>
</feature>
<sequence>MSSSNDSTTTTSGSVAESPSSVWVPIVIIGCSIIFLIVFVWASHRYAICASTRRRGRAADLESADELSIVKRLNKSAISQLYSAWKESCRTGDTPPRPEPEGNDCAICLETLQDADVIRALPCKHVFHSECLLTWAVARHNSCPLCKAQFFGKAK</sequence>
<dbReference type="CDD" id="cd16454">
    <property type="entry name" value="RING-H2_PA-TM-RING"/>
    <property type="match status" value="1"/>
</dbReference>
<gene>
    <name evidence="7" type="ORF">O9K51_08355</name>
</gene>
<dbReference type="Proteomes" id="UP001163105">
    <property type="component" value="Unassembled WGS sequence"/>
</dbReference>
<reference evidence="7" key="1">
    <citation type="submission" date="2023-01" db="EMBL/GenBank/DDBJ databases">
        <title>The growth and conidiation of Purpureocillium lavendulum are regulated by nitrogen source and histone H3K14 acetylation.</title>
        <authorList>
            <person name="Tang P."/>
            <person name="Han J."/>
            <person name="Zhang C."/>
            <person name="Tang P."/>
            <person name="Qi F."/>
            <person name="Zhang K."/>
            <person name="Liang L."/>
        </authorList>
    </citation>
    <scope>NUCLEOTIDE SEQUENCE</scope>
    <source>
        <strain evidence="7">YMF1.00683</strain>
    </source>
</reference>
<dbReference type="GO" id="GO:0061630">
    <property type="term" value="F:ubiquitin protein ligase activity"/>
    <property type="evidence" value="ECO:0007669"/>
    <property type="project" value="TreeGrafter"/>
</dbReference>
<evidence type="ECO:0000256" key="3">
    <source>
        <dbReference type="ARBA" id="ARBA00022833"/>
    </source>
</evidence>
<keyword evidence="1" id="KW-0479">Metal-binding</keyword>
<evidence type="ECO:0000256" key="4">
    <source>
        <dbReference type="PROSITE-ProRule" id="PRU00175"/>
    </source>
</evidence>
<dbReference type="InterPro" id="IPR051826">
    <property type="entry name" value="E3_ubiquitin-ligase_domain"/>
</dbReference>
<keyword evidence="5" id="KW-1133">Transmembrane helix</keyword>
<organism evidence="7 8">
    <name type="scientific">Purpureocillium lavendulum</name>
    <dbReference type="NCBI Taxonomy" id="1247861"/>
    <lineage>
        <taxon>Eukaryota</taxon>
        <taxon>Fungi</taxon>
        <taxon>Dikarya</taxon>
        <taxon>Ascomycota</taxon>
        <taxon>Pezizomycotina</taxon>
        <taxon>Sordariomycetes</taxon>
        <taxon>Hypocreomycetidae</taxon>
        <taxon>Hypocreales</taxon>
        <taxon>Ophiocordycipitaceae</taxon>
        <taxon>Purpureocillium</taxon>
    </lineage>
</organism>
<keyword evidence="3" id="KW-0862">Zinc</keyword>
<evidence type="ECO:0000313" key="7">
    <source>
        <dbReference type="EMBL" id="KAJ6438953.1"/>
    </source>
</evidence>
<dbReference type="Pfam" id="PF13639">
    <property type="entry name" value="zf-RING_2"/>
    <property type="match status" value="1"/>
</dbReference>
<evidence type="ECO:0000313" key="8">
    <source>
        <dbReference type="Proteomes" id="UP001163105"/>
    </source>
</evidence>
<dbReference type="PROSITE" id="PS50089">
    <property type="entry name" value="ZF_RING_2"/>
    <property type="match status" value="1"/>
</dbReference>
<evidence type="ECO:0000256" key="1">
    <source>
        <dbReference type="ARBA" id="ARBA00022723"/>
    </source>
</evidence>
<protein>
    <submittedName>
        <fullName evidence="7">Pol-like protein</fullName>
    </submittedName>
</protein>
<evidence type="ECO:0000259" key="6">
    <source>
        <dbReference type="PROSITE" id="PS50089"/>
    </source>
</evidence>
<dbReference type="PANTHER" id="PTHR22765:SF434">
    <property type="entry name" value="GB|AAD18119.1-RELATED"/>
    <property type="match status" value="1"/>
</dbReference>
<keyword evidence="5" id="KW-0472">Membrane</keyword>
<dbReference type="SMART" id="SM00184">
    <property type="entry name" value="RING"/>
    <property type="match status" value="1"/>
</dbReference>
<comment type="caution">
    <text evidence="7">The sequence shown here is derived from an EMBL/GenBank/DDBJ whole genome shotgun (WGS) entry which is preliminary data.</text>
</comment>
<proteinExistence type="predicted"/>
<keyword evidence="5" id="KW-0812">Transmembrane</keyword>
<dbReference type="SUPFAM" id="SSF57850">
    <property type="entry name" value="RING/U-box"/>
    <property type="match status" value="1"/>
</dbReference>
<dbReference type="PANTHER" id="PTHR22765">
    <property type="entry name" value="RING FINGER AND PROTEASE ASSOCIATED DOMAIN-CONTAINING"/>
    <property type="match status" value="1"/>
</dbReference>
<dbReference type="InterPro" id="IPR001841">
    <property type="entry name" value="Znf_RING"/>
</dbReference>
<dbReference type="Gene3D" id="3.30.40.10">
    <property type="entry name" value="Zinc/RING finger domain, C3HC4 (zinc finger)"/>
    <property type="match status" value="1"/>
</dbReference>
<evidence type="ECO:0000256" key="5">
    <source>
        <dbReference type="SAM" id="Phobius"/>
    </source>
</evidence>
<dbReference type="SMART" id="SM00744">
    <property type="entry name" value="RINGv"/>
    <property type="match status" value="1"/>
</dbReference>
<dbReference type="AlphaFoldDB" id="A0AB34FIF1"/>
<feature type="domain" description="RING-type" evidence="6">
    <location>
        <begin position="105"/>
        <end position="147"/>
    </location>
</feature>
<dbReference type="EMBL" id="JAQHRD010000007">
    <property type="protein sequence ID" value="KAJ6438953.1"/>
    <property type="molecule type" value="Genomic_DNA"/>
</dbReference>
<dbReference type="InterPro" id="IPR013083">
    <property type="entry name" value="Znf_RING/FYVE/PHD"/>
</dbReference>
<name>A0AB34FIF1_9HYPO</name>
<keyword evidence="8" id="KW-1185">Reference proteome</keyword>
<keyword evidence="2 4" id="KW-0863">Zinc-finger</keyword>